<dbReference type="EMBL" id="CAFBLQ010000006">
    <property type="protein sequence ID" value="CAB4858783.1"/>
    <property type="molecule type" value="Genomic_DNA"/>
</dbReference>
<evidence type="ECO:0000313" key="1">
    <source>
        <dbReference type="EMBL" id="CAB4858783.1"/>
    </source>
</evidence>
<dbReference type="InterPro" id="IPR036412">
    <property type="entry name" value="HAD-like_sf"/>
</dbReference>
<organism evidence="1">
    <name type="scientific">freshwater metagenome</name>
    <dbReference type="NCBI Taxonomy" id="449393"/>
    <lineage>
        <taxon>unclassified sequences</taxon>
        <taxon>metagenomes</taxon>
        <taxon>ecological metagenomes</taxon>
    </lineage>
</organism>
<sequence>MSTLHIFDMDGTLVRGSACLDISRHLGQIERVNEIEQAWSRGEVGHVAFYELCLPLWEGLTEADVDLVFAAGEWIAGVPAVFADIATRGEYSAVITLSPQFYADRLLAWGAGSVHGAEVYGGIPPIPEQVMTPESKIDVATALMTRYDLGPDDVIAYGDSASDIPLFEHLPKTVAINGSDSARSAATITYEGSDLRDAYALAREHFIERPCAAAAD</sequence>
<proteinExistence type="predicted"/>
<name>A0A6J7CUP8_9ZZZZ</name>
<dbReference type="AlphaFoldDB" id="A0A6J7CUP8"/>
<accession>A0A6J7CUP8</accession>
<dbReference type="Gene3D" id="3.40.50.1000">
    <property type="entry name" value="HAD superfamily/HAD-like"/>
    <property type="match status" value="1"/>
</dbReference>
<gene>
    <name evidence="1" type="ORF">UFOPK3423_00113</name>
</gene>
<dbReference type="SUPFAM" id="SSF56784">
    <property type="entry name" value="HAD-like"/>
    <property type="match status" value="1"/>
</dbReference>
<reference evidence="1" key="1">
    <citation type="submission" date="2020-05" db="EMBL/GenBank/DDBJ databases">
        <authorList>
            <person name="Chiriac C."/>
            <person name="Salcher M."/>
            <person name="Ghai R."/>
            <person name="Kavagutti S V."/>
        </authorList>
    </citation>
    <scope>NUCLEOTIDE SEQUENCE</scope>
</reference>
<protein>
    <submittedName>
        <fullName evidence="1">Unannotated protein</fullName>
    </submittedName>
</protein>
<dbReference type="InterPro" id="IPR023214">
    <property type="entry name" value="HAD_sf"/>
</dbReference>
<dbReference type="Pfam" id="PF12710">
    <property type="entry name" value="HAD"/>
    <property type="match status" value="1"/>
</dbReference>